<reference evidence="1 2" key="1">
    <citation type="submission" date="2022-02" db="EMBL/GenBank/DDBJ databases">
        <title>Uncovering new skin microbiome diversity through culturing and metagenomics.</title>
        <authorList>
            <person name="Conlan S."/>
            <person name="Deming C."/>
            <person name="Nisc Comparative Sequencing Program N."/>
            <person name="Segre J.A."/>
        </authorList>
    </citation>
    <scope>NUCLEOTIDE SEQUENCE [LARGE SCALE GENOMIC DNA]</scope>
    <source>
        <strain evidence="1 2">ACRQZ</strain>
    </source>
</reference>
<protein>
    <submittedName>
        <fullName evidence="1">3-methyladenine DNA glycosylase</fullName>
    </submittedName>
</protein>
<comment type="caution">
    <text evidence="1">The sequence shown here is derived from an EMBL/GenBank/DDBJ whole genome shotgun (WGS) entry which is preliminary data.</text>
</comment>
<evidence type="ECO:0000313" key="1">
    <source>
        <dbReference type="EMBL" id="MCG7322686.1"/>
    </source>
</evidence>
<sequence>MRVIVLTRAQWEPLAAAHRERAEAATAAHLARRARGEKHPVEDFLFEYYGFRPGHLARWHPGPGVALQDSPEHAGWSGYLTTEGLTRLDVRSYVEKRGATVRFVRDLLARTHGREARFGCFGLHEWAMVYRLPEDEVRHRSLPLRLGRDGTDAVVESHEIRCSHFDAYRFFTPEAVGRNEIRPTRETIQDHEQPGCLHGGAMDLYRWAFKLAPGIPGGLVLDCFEIAREARLLDMMSLPYDTEPLGLPNIAIETAEGKAEHVRRQRAVSEAAAPVRERLMAACDALLPRSDRVIG</sequence>
<organism evidence="1 2">
    <name type="scientific">Arsenicicoccus bolidensis</name>
    <dbReference type="NCBI Taxonomy" id="229480"/>
    <lineage>
        <taxon>Bacteria</taxon>
        <taxon>Bacillati</taxon>
        <taxon>Actinomycetota</taxon>
        <taxon>Actinomycetes</taxon>
        <taxon>Micrococcales</taxon>
        <taxon>Intrasporangiaceae</taxon>
        <taxon>Arsenicicoccus</taxon>
    </lineage>
</organism>
<evidence type="ECO:0000313" key="2">
    <source>
        <dbReference type="Proteomes" id="UP001521931"/>
    </source>
</evidence>
<keyword evidence="2" id="KW-1185">Reference proteome</keyword>
<dbReference type="Proteomes" id="UP001521931">
    <property type="component" value="Unassembled WGS sequence"/>
</dbReference>
<dbReference type="EMBL" id="JAKRCV010000042">
    <property type="protein sequence ID" value="MCG7322686.1"/>
    <property type="molecule type" value="Genomic_DNA"/>
</dbReference>
<accession>A0ABS9Q478</accession>
<name>A0ABS9Q478_9MICO</name>
<gene>
    <name evidence="1" type="ORF">MHL29_12445</name>
</gene>
<proteinExistence type="predicted"/>